<proteinExistence type="predicted"/>
<dbReference type="EMBL" id="JABVXQ010000001">
    <property type="protein sequence ID" value="KAF6130913.1"/>
    <property type="molecule type" value="Genomic_DNA"/>
</dbReference>
<sequence>MMVEIGRQCRTTLSHSPCGQLLTGIVSLKNQCRQVKELIRLQWRVDVITAKDRERLLLTQSILSSPPPPALHLQSAPFLCLCLFFPCLSVSLYCSLGSLLSICPAFSSYPKLLLKENHSKV</sequence>
<dbReference type="Proteomes" id="UP000664940">
    <property type="component" value="Unassembled WGS sequence"/>
</dbReference>
<dbReference type="AlphaFoldDB" id="A0A834BJK5"/>
<reference evidence="1 2" key="1">
    <citation type="journal article" date="2020" name="Nature">
        <title>Six reference-quality genomes reveal evolution of bat adaptations.</title>
        <authorList>
            <person name="Jebb D."/>
            <person name="Huang Z."/>
            <person name="Pippel M."/>
            <person name="Hughes G.M."/>
            <person name="Lavrichenko K."/>
            <person name="Devanna P."/>
            <person name="Winkler S."/>
            <person name="Jermiin L.S."/>
            <person name="Skirmuntt E.C."/>
            <person name="Katzourakis A."/>
            <person name="Burkitt-Gray L."/>
            <person name="Ray D.A."/>
            <person name="Sullivan K.A.M."/>
            <person name="Roscito J.G."/>
            <person name="Kirilenko B.M."/>
            <person name="Davalos L.M."/>
            <person name="Corthals A.P."/>
            <person name="Power M.L."/>
            <person name="Jones G."/>
            <person name="Ransome R.D."/>
            <person name="Dechmann D.K.N."/>
            <person name="Locatelli A.G."/>
            <person name="Puechmaille S.J."/>
            <person name="Fedrigo O."/>
            <person name="Jarvis E.D."/>
            <person name="Hiller M."/>
            <person name="Vernes S.C."/>
            <person name="Myers E.W."/>
            <person name="Teeling E.C."/>
        </authorList>
    </citation>
    <scope>NUCLEOTIDE SEQUENCE [LARGE SCALE GENOMIC DNA]</scope>
    <source>
        <strain evidence="1">Bat1K_MPI-CBG_1</strain>
    </source>
</reference>
<protein>
    <submittedName>
        <fullName evidence="1">Uncharacterized protein</fullName>
    </submittedName>
</protein>
<evidence type="ECO:0000313" key="2">
    <source>
        <dbReference type="Proteomes" id="UP000664940"/>
    </source>
</evidence>
<name>A0A834BJK5_9CHIR</name>
<gene>
    <name evidence="1" type="ORF">HJG60_007863</name>
</gene>
<accession>A0A834BJK5</accession>
<organism evidence="1 2">
    <name type="scientific">Phyllostomus discolor</name>
    <name type="common">pale spear-nosed bat</name>
    <dbReference type="NCBI Taxonomy" id="89673"/>
    <lineage>
        <taxon>Eukaryota</taxon>
        <taxon>Metazoa</taxon>
        <taxon>Chordata</taxon>
        <taxon>Craniata</taxon>
        <taxon>Vertebrata</taxon>
        <taxon>Euteleostomi</taxon>
        <taxon>Mammalia</taxon>
        <taxon>Eutheria</taxon>
        <taxon>Laurasiatheria</taxon>
        <taxon>Chiroptera</taxon>
        <taxon>Yangochiroptera</taxon>
        <taxon>Phyllostomidae</taxon>
        <taxon>Phyllostominae</taxon>
        <taxon>Phyllostomus</taxon>
    </lineage>
</organism>
<evidence type="ECO:0000313" key="1">
    <source>
        <dbReference type="EMBL" id="KAF6130913.1"/>
    </source>
</evidence>
<comment type="caution">
    <text evidence="1">The sequence shown here is derived from an EMBL/GenBank/DDBJ whole genome shotgun (WGS) entry which is preliminary data.</text>
</comment>